<organism evidence="18 19">
    <name type="scientific">Diaphorobacter ruginosibacter</name>
    <dbReference type="NCBI Taxonomy" id="1715720"/>
    <lineage>
        <taxon>Bacteria</taxon>
        <taxon>Pseudomonadati</taxon>
        <taxon>Pseudomonadota</taxon>
        <taxon>Betaproteobacteria</taxon>
        <taxon>Burkholderiales</taxon>
        <taxon>Comamonadaceae</taxon>
        <taxon>Diaphorobacter</taxon>
    </lineage>
</organism>
<dbReference type="Pfam" id="PF00664">
    <property type="entry name" value="ABC_membrane"/>
    <property type="match status" value="1"/>
</dbReference>
<dbReference type="SMART" id="SM00382">
    <property type="entry name" value="AAA"/>
    <property type="match status" value="1"/>
</dbReference>
<dbReference type="GO" id="GO:0031640">
    <property type="term" value="P:killing of cells of another organism"/>
    <property type="evidence" value="ECO:0007669"/>
    <property type="project" value="UniProtKB-KW"/>
</dbReference>
<feature type="domain" description="ABC transporter" evidence="15">
    <location>
        <begin position="473"/>
        <end position="705"/>
    </location>
</feature>
<dbReference type="InterPro" id="IPR011527">
    <property type="entry name" value="ABC1_TM_dom"/>
</dbReference>
<dbReference type="CDD" id="cd18587">
    <property type="entry name" value="ABC_6TM_LapB_like"/>
    <property type="match status" value="1"/>
</dbReference>
<keyword evidence="9 14" id="KW-1133">Transmembrane helix</keyword>
<dbReference type="SUPFAM" id="SSF52540">
    <property type="entry name" value="P-loop containing nucleoside triphosphate hydrolases"/>
    <property type="match status" value="1"/>
</dbReference>
<dbReference type="AlphaFoldDB" id="A0A7G9RQR0"/>
<keyword evidence="2" id="KW-0813">Transport</keyword>
<comment type="subcellular location">
    <subcellularLocation>
        <location evidence="1">Cell membrane</location>
        <topology evidence="1">Multi-pass membrane protein</topology>
    </subcellularLocation>
</comment>
<evidence type="ECO:0000256" key="11">
    <source>
        <dbReference type="ARBA" id="ARBA00055355"/>
    </source>
</evidence>
<comment type="function">
    <text evidence="11">Involved in the export of calmodulin-sensitive adenylate cyclase-hemolysin (cyclolysin).</text>
</comment>
<evidence type="ECO:0000259" key="15">
    <source>
        <dbReference type="PROSITE" id="PS50893"/>
    </source>
</evidence>
<evidence type="ECO:0000259" key="16">
    <source>
        <dbReference type="PROSITE" id="PS50929"/>
    </source>
</evidence>
<proteinExistence type="inferred from homology"/>
<dbReference type="GO" id="GO:0006508">
    <property type="term" value="P:proteolysis"/>
    <property type="evidence" value="ECO:0007669"/>
    <property type="project" value="InterPro"/>
</dbReference>
<evidence type="ECO:0000256" key="14">
    <source>
        <dbReference type="SAM" id="Phobius"/>
    </source>
</evidence>
<dbReference type="Gene3D" id="1.20.1560.10">
    <property type="entry name" value="ABC transporter type 1, transmembrane domain"/>
    <property type="match status" value="1"/>
</dbReference>
<dbReference type="SUPFAM" id="SSF90123">
    <property type="entry name" value="ABC transporter transmembrane region"/>
    <property type="match status" value="1"/>
</dbReference>
<gene>
    <name evidence="18" type="ORF">H9K76_03395</name>
</gene>
<keyword evidence="4 14" id="KW-0812">Transmembrane</keyword>
<dbReference type="InterPro" id="IPR017750">
    <property type="entry name" value="ATPase_T1SS"/>
</dbReference>
<dbReference type="KEGG" id="drg:H9K76_03395"/>
<keyword evidence="6" id="KW-0547">Nucleotide-binding</keyword>
<dbReference type="GO" id="GO:0015421">
    <property type="term" value="F:ABC-type oligopeptide transporter activity"/>
    <property type="evidence" value="ECO:0007669"/>
    <property type="project" value="TreeGrafter"/>
</dbReference>
<sequence length="705" mass="78144">MDLPKEYAAWLDAMLTISRHYGMGTSIEHARVALAWERGTPLDDLLEVMARQLGMSLKLARFEASMLDPWRLPLAVELSDGRIGVIRTVNAQKQASVAFSSEHGAETVIDGETLVTHVMRVALLRPLAEIADARVDEYIKPWRPSWFRKIVLRDWHRYGDVLLASLMANLLALSGMLFSMQVYDRVVPSQSESTLWVLFGGVMLAICFEFALRMSRAYIVDVLGKRADLQISDVVFGRALRLRNEVRPRSTGSFIAQIREIDQVRELLTSTTVSAAADLPFFFLFVVVLWLVGGSIVWVPVAALPLLLLPGLFVQRPLARLANAGMRESALRNAMLVEAVQGMDDIKTLRAEPRFQNRWNHVNAVAADIGMRQRFLTGLLMTWTQELQSVVFAVVLLIGSYRVMTGDMTTGALVGSSILASRMLAPLAQIASLLARWQQARVAREGLNKLMERPVDVPDDARRVHVPHLKGEYRATGVRFQYSEEARRPALELPHLRIEAGEKIAILGRMGAGKSTLLQLLAGMYRPTAGSITLDGIDLSLIDPSDVRRDVGLLAQNAHLFHGTIRENLQMGRPMASDAELMAALRMAGALSLVQGRPEGLDEIIQEGGSGLSGGQRQALLLARTVVRRPSVLLLDEPTAHFDEVTEHQVIESMSPWLAPRTLLVATHRMPVLQWVDRIIIVDNGRIVMDGPKKHVLGELSNGKA</sequence>
<evidence type="ECO:0000256" key="9">
    <source>
        <dbReference type="ARBA" id="ARBA00022989"/>
    </source>
</evidence>
<dbReference type="FunFam" id="3.40.50.300:FF:000299">
    <property type="entry name" value="ABC transporter ATP-binding protein/permease"/>
    <property type="match status" value="1"/>
</dbReference>
<keyword evidence="7" id="KW-0378">Hydrolase</keyword>
<dbReference type="Proteomes" id="UP000515811">
    <property type="component" value="Chromosome"/>
</dbReference>
<feature type="domain" description="Peptidase C39" evidence="17">
    <location>
        <begin position="3"/>
        <end position="125"/>
    </location>
</feature>
<evidence type="ECO:0000256" key="12">
    <source>
        <dbReference type="ARBA" id="ARBA00061173"/>
    </source>
</evidence>
<keyword evidence="19" id="KW-1185">Reference proteome</keyword>
<evidence type="ECO:0000256" key="3">
    <source>
        <dbReference type="ARBA" id="ARBA00022475"/>
    </source>
</evidence>
<dbReference type="InterPro" id="IPR003439">
    <property type="entry name" value="ABC_transporter-like_ATP-bd"/>
</dbReference>
<keyword evidence="5" id="KW-0354">Hemolysis</keyword>
<dbReference type="RefSeq" id="WP_187598180.1">
    <property type="nucleotide sequence ID" value="NZ_CP060714.1"/>
</dbReference>
<dbReference type="Gene3D" id="3.90.70.10">
    <property type="entry name" value="Cysteine proteinases"/>
    <property type="match status" value="1"/>
</dbReference>
<evidence type="ECO:0000313" key="19">
    <source>
        <dbReference type="Proteomes" id="UP000515811"/>
    </source>
</evidence>
<dbReference type="Pfam" id="PF00005">
    <property type="entry name" value="ABC_tran"/>
    <property type="match status" value="1"/>
</dbReference>
<keyword evidence="8" id="KW-0067">ATP-binding</keyword>
<dbReference type="InterPro" id="IPR027417">
    <property type="entry name" value="P-loop_NTPase"/>
</dbReference>
<dbReference type="PROSITE" id="PS50990">
    <property type="entry name" value="PEPTIDASE_C39"/>
    <property type="match status" value="1"/>
</dbReference>
<evidence type="ECO:0000256" key="1">
    <source>
        <dbReference type="ARBA" id="ARBA00004651"/>
    </source>
</evidence>
<evidence type="ECO:0000259" key="17">
    <source>
        <dbReference type="PROSITE" id="PS50990"/>
    </source>
</evidence>
<dbReference type="InterPro" id="IPR039421">
    <property type="entry name" value="Type_1_exporter"/>
</dbReference>
<dbReference type="GO" id="GO:0008233">
    <property type="term" value="F:peptidase activity"/>
    <property type="evidence" value="ECO:0007669"/>
    <property type="project" value="InterPro"/>
</dbReference>
<dbReference type="PANTHER" id="PTHR43394:SF1">
    <property type="entry name" value="ATP-BINDING CASSETTE SUB-FAMILY B MEMBER 10, MITOCHONDRIAL"/>
    <property type="match status" value="1"/>
</dbReference>
<dbReference type="GO" id="GO:0005524">
    <property type="term" value="F:ATP binding"/>
    <property type="evidence" value="ECO:0007669"/>
    <property type="project" value="UniProtKB-KW"/>
</dbReference>
<dbReference type="InterPro" id="IPR017871">
    <property type="entry name" value="ABC_transporter-like_CS"/>
</dbReference>
<feature type="domain" description="ABC transmembrane type-1" evidence="16">
    <location>
        <begin position="161"/>
        <end position="439"/>
    </location>
</feature>
<evidence type="ECO:0000256" key="6">
    <source>
        <dbReference type="ARBA" id="ARBA00022741"/>
    </source>
</evidence>
<dbReference type="PANTHER" id="PTHR43394">
    <property type="entry name" value="ATP-DEPENDENT PERMEASE MDL1, MITOCHONDRIAL"/>
    <property type="match status" value="1"/>
</dbReference>
<evidence type="ECO:0000256" key="8">
    <source>
        <dbReference type="ARBA" id="ARBA00022840"/>
    </source>
</evidence>
<dbReference type="InterPro" id="IPR003593">
    <property type="entry name" value="AAA+_ATPase"/>
</dbReference>
<reference evidence="18 19" key="1">
    <citation type="submission" date="2020-08" db="EMBL/GenBank/DDBJ databases">
        <title>Genome sequence of Diaphorobacter ruginosibacter DSM 27467T.</title>
        <authorList>
            <person name="Hyun D.-W."/>
            <person name="Bae J.-W."/>
        </authorList>
    </citation>
    <scope>NUCLEOTIDE SEQUENCE [LARGE SCALE GENOMIC DNA]</scope>
    <source>
        <strain evidence="18 19">DSM 27467</strain>
    </source>
</reference>
<protein>
    <recommendedName>
        <fullName evidence="13">Cyclolysin secretion/processing ATP-binding protein CyaB</fullName>
    </recommendedName>
</protein>
<keyword evidence="5" id="KW-0204">Cytolysis</keyword>
<keyword evidence="3" id="KW-1003">Cell membrane</keyword>
<evidence type="ECO:0000313" key="18">
    <source>
        <dbReference type="EMBL" id="QNN57935.1"/>
    </source>
</evidence>
<keyword evidence="10 14" id="KW-0472">Membrane</keyword>
<dbReference type="NCBIfam" id="TIGR03375">
    <property type="entry name" value="type_I_sec_LssB"/>
    <property type="match status" value="1"/>
</dbReference>
<comment type="similarity">
    <text evidence="12">Belongs to the ABC transporter superfamily. Cyclolysin exporter (TC 3.A.1.109.2) family.</text>
</comment>
<evidence type="ECO:0000256" key="7">
    <source>
        <dbReference type="ARBA" id="ARBA00022801"/>
    </source>
</evidence>
<name>A0A7G9RQR0_9BURK</name>
<dbReference type="PROSITE" id="PS50929">
    <property type="entry name" value="ABC_TM1F"/>
    <property type="match status" value="1"/>
</dbReference>
<feature type="transmembrane region" description="Helical" evidence="14">
    <location>
        <begin position="161"/>
        <end position="183"/>
    </location>
</feature>
<feature type="transmembrane region" description="Helical" evidence="14">
    <location>
        <begin position="195"/>
        <end position="212"/>
    </location>
</feature>
<evidence type="ECO:0000256" key="10">
    <source>
        <dbReference type="ARBA" id="ARBA00023136"/>
    </source>
</evidence>
<evidence type="ECO:0000256" key="5">
    <source>
        <dbReference type="ARBA" id="ARBA00022735"/>
    </source>
</evidence>
<dbReference type="Gene3D" id="3.40.50.300">
    <property type="entry name" value="P-loop containing nucleotide triphosphate hydrolases"/>
    <property type="match status" value="1"/>
</dbReference>
<dbReference type="InterPro" id="IPR036640">
    <property type="entry name" value="ABC1_TM_sf"/>
</dbReference>
<evidence type="ECO:0000256" key="13">
    <source>
        <dbReference type="ARBA" id="ARBA00072252"/>
    </source>
</evidence>
<accession>A0A7G9RQR0</accession>
<dbReference type="InterPro" id="IPR005074">
    <property type="entry name" value="Peptidase_C39"/>
</dbReference>
<evidence type="ECO:0000256" key="4">
    <source>
        <dbReference type="ARBA" id="ARBA00022692"/>
    </source>
</evidence>
<evidence type="ECO:0000256" key="2">
    <source>
        <dbReference type="ARBA" id="ARBA00022448"/>
    </source>
</evidence>
<dbReference type="PROSITE" id="PS50893">
    <property type="entry name" value="ABC_TRANSPORTER_2"/>
    <property type="match status" value="1"/>
</dbReference>
<dbReference type="GO" id="GO:0016887">
    <property type="term" value="F:ATP hydrolysis activity"/>
    <property type="evidence" value="ECO:0007669"/>
    <property type="project" value="InterPro"/>
</dbReference>
<dbReference type="GO" id="GO:0005886">
    <property type="term" value="C:plasma membrane"/>
    <property type="evidence" value="ECO:0007669"/>
    <property type="project" value="UniProtKB-SubCell"/>
</dbReference>
<dbReference type="EMBL" id="CP060714">
    <property type="protein sequence ID" value="QNN57935.1"/>
    <property type="molecule type" value="Genomic_DNA"/>
</dbReference>
<dbReference type="PROSITE" id="PS00211">
    <property type="entry name" value="ABC_TRANSPORTER_1"/>
    <property type="match status" value="1"/>
</dbReference>